<dbReference type="SUPFAM" id="SSF51445">
    <property type="entry name" value="(Trans)glycosidases"/>
    <property type="match status" value="1"/>
</dbReference>
<dbReference type="InterPro" id="IPR017853">
    <property type="entry name" value="GH"/>
</dbReference>
<keyword evidence="2" id="KW-1185">Reference proteome</keyword>
<organism evidence="1 2">
    <name type="scientific">Methylobacterium phyllostachyos</name>
    <dbReference type="NCBI Taxonomy" id="582672"/>
    <lineage>
        <taxon>Bacteria</taxon>
        <taxon>Pseudomonadati</taxon>
        <taxon>Pseudomonadota</taxon>
        <taxon>Alphaproteobacteria</taxon>
        <taxon>Hyphomicrobiales</taxon>
        <taxon>Methylobacteriaceae</taxon>
        <taxon>Methylobacterium</taxon>
    </lineage>
</organism>
<evidence type="ECO:0000313" key="2">
    <source>
        <dbReference type="Proteomes" id="UP000198704"/>
    </source>
</evidence>
<name>A0A1H0I550_9HYPH</name>
<dbReference type="AlphaFoldDB" id="A0A1H0I550"/>
<protein>
    <recommendedName>
        <fullName evidence="3">Glycosyl hydrolase catalytic core</fullName>
    </recommendedName>
</protein>
<dbReference type="Proteomes" id="UP000198704">
    <property type="component" value="Unassembled WGS sequence"/>
</dbReference>
<sequence length="462" mass="50225">MHFSSSVKILSKAMICAVALLAGVVIFDGRLLRGAASPAAESDDHDSPVGPSTVSAFLDSLGICIHHAQGVPMQSYIAPLRYIGLKNVRDDFGNDTQSYINLYQAIGVRVSLIARAEPMDHNINRLRQIAQAGALLSIEGPNEPNNFPIVYNGKKGGGSGLSADWTSVAEFQRDLYAAVKKDDVLSALPVLGPSEVGAEHPNVGLQFKALDESSGTAFPAGTKFYDFANVHNYVSSNKNVYVDNQAWQAADPLLNSYWDGLFGNHGVTWGFKYKGYPDAALAQLPRMTTETGWDSKKNPGGERVQGIIILNTLFAQFKRDWSRTFIYMLRDGEGGVENQGVFNADSTPKLAATYLHNLTRILAPDGVTLASDLAAYRITGRQNTVHDFSLKAADGSRILVIWNERVEGGNPITIDFGQVKSDVRAFDPVQGVDAIATYQAVEKITYTIKDQPLILKVSSPKR</sequence>
<gene>
    <name evidence="1" type="ORF">SAMN05216360_11812</name>
</gene>
<dbReference type="RefSeq" id="WP_143012309.1">
    <property type="nucleotide sequence ID" value="NZ_FNHS01000018.1"/>
</dbReference>
<evidence type="ECO:0000313" key="1">
    <source>
        <dbReference type="EMBL" id="SDO26536.1"/>
    </source>
</evidence>
<evidence type="ECO:0008006" key="3">
    <source>
        <dbReference type="Google" id="ProtNLM"/>
    </source>
</evidence>
<dbReference type="OrthoDB" id="6949258at2"/>
<reference evidence="2" key="1">
    <citation type="submission" date="2016-10" db="EMBL/GenBank/DDBJ databases">
        <authorList>
            <person name="Varghese N."/>
            <person name="Submissions S."/>
        </authorList>
    </citation>
    <scope>NUCLEOTIDE SEQUENCE [LARGE SCALE GENOMIC DNA]</scope>
    <source>
        <strain evidence="2">BL47</strain>
    </source>
</reference>
<dbReference type="STRING" id="582672.SAMN05216360_11812"/>
<accession>A0A1H0I550</accession>
<dbReference type="EMBL" id="FNHS01000018">
    <property type="protein sequence ID" value="SDO26536.1"/>
    <property type="molecule type" value="Genomic_DNA"/>
</dbReference>
<proteinExistence type="predicted"/>